<dbReference type="PANTHER" id="PTHR35936:SF17">
    <property type="entry name" value="ARGININE-BINDING EXTRACELLULAR PROTEIN ARTP"/>
    <property type="match status" value="1"/>
</dbReference>
<dbReference type="AlphaFoldDB" id="A0A5M3X040"/>
<keyword evidence="1 2" id="KW-0732">Signal</keyword>
<dbReference type="PROSITE" id="PS51257">
    <property type="entry name" value="PROKAR_LIPOPROTEIN"/>
    <property type="match status" value="1"/>
</dbReference>
<dbReference type="Pfam" id="PF00497">
    <property type="entry name" value="SBP_bac_3"/>
    <property type="match status" value="1"/>
</dbReference>
<dbReference type="Gene3D" id="3.40.190.10">
    <property type="entry name" value="Periplasmic binding protein-like II"/>
    <property type="match status" value="2"/>
</dbReference>
<feature type="domain" description="Solute-binding protein family 3/N-terminal" evidence="3">
    <location>
        <begin position="49"/>
        <end position="276"/>
    </location>
</feature>
<feature type="chain" id="PRO_5038764832" evidence="2">
    <location>
        <begin position="20"/>
        <end position="289"/>
    </location>
</feature>
<accession>A0A5M3X040</accession>
<evidence type="ECO:0000256" key="1">
    <source>
        <dbReference type="ARBA" id="ARBA00022729"/>
    </source>
</evidence>
<protein>
    <submittedName>
        <fullName evidence="4">ABC transporter substrate-binding protein</fullName>
    </submittedName>
</protein>
<dbReference type="RefSeq" id="WP_170322909.1">
    <property type="nucleotide sequence ID" value="NZ_BAAAHL010000049.1"/>
</dbReference>
<gene>
    <name evidence="4" type="ORF">Amac_081110</name>
</gene>
<name>A0A5M3X040_9ACTN</name>
<dbReference type="CDD" id="cd01004">
    <property type="entry name" value="PBP2_MidA_like"/>
    <property type="match status" value="1"/>
</dbReference>
<keyword evidence="5" id="KW-1185">Reference proteome</keyword>
<proteinExistence type="predicted"/>
<sequence>MTAARVRSRQSMIVAVVSAALTLGVTSCSSSSDSAGAAASAPATSALATLVAAADPSLVPYNFLDDDGATWKGLNVDLAAALGEKLGRTITFENVAFDSIIPGLTSGRYDLALTGMFDTKEREKQVDFVDYITSKNNFLMKTSFAKDIQGFDDLCGVTVGIPSGALEGQYLDEASKKCVSGGKPKITVNEYKDLSATLLALTSDRIEVTPNDSAANAYAMTQQQGLKATGGYATDGYFAAAFPKNSALTQEVRDAFAAIIKDGAYGRILQTWGVDDRGLTEPLINSAAF</sequence>
<dbReference type="SUPFAM" id="SSF53850">
    <property type="entry name" value="Periplasmic binding protein-like II"/>
    <property type="match status" value="1"/>
</dbReference>
<feature type="signal peptide" evidence="2">
    <location>
        <begin position="1"/>
        <end position="19"/>
    </location>
</feature>
<evidence type="ECO:0000259" key="3">
    <source>
        <dbReference type="SMART" id="SM00062"/>
    </source>
</evidence>
<dbReference type="SMART" id="SM00062">
    <property type="entry name" value="PBPb"/>
    <property type="match status" value="1"/>
</dbReference>
<dbReference type="Proteomes" id="UP000331127">
    <property type="component" value="Unassembled WGS sequence"/>
</dbReference>
<dbReference type="EMBL" id="BLAE01000060">
    <property type="protein sequence ID" value="GES14514.1"/>
    <property type="molecule type" value="Genomic_DNA"/>
</dbReference>
<organism evidence="4 5">
    <name type="scientific">Acrocarpospora macrocephala</name>
    <dbReference type="NCBI Taxonomy" id="150177"/>
    <lineage>
        <taxon>Bacteria</taxon>
        <taxon>Bacillati</taxon>
        <taxon>Actinomycetota</taxon>
        <taxon>Actinomycetes</taxon>
        <taxon>Streptosporangiales</taxon>
        <taxon>Streptosporangiaceae</taxon>
        <taxon>Acrocarpospora</taxon>
    </lineage>
</organism>
<evidence type="ECO:0000256" key="2">
    <source>
        <dbReference type="SAM" id="SignalP"/>
    </source>
</evidence>
<evidence type="ECO:0000313" key="4">
    <source>
        <dbReference type="EMBL" id="GES14514.1"/>
    </source>
</evidence>
<dbReference type="PANTHER" id="PTHR35936">
    <property type="entry name" value="MEMBRANE-BOUND LYTIC MUREIN TRANSGLYCOSYLASE F"/>
    <property type="match status" value="1"/>
</dbReference>
<comment type="caution">
    <text evidence="4">The sequence shown here is derived from an EMBL/GenBank/DDBJ whole genome shotgun (WGS) entry which is preliminary data.</text>
</comment>
<evidence type="ECO:0000313" key="5">
    <source>
        <dbReference type="Proteomes" id="UP000331127"/>
    </source>
</evidence>
<reference evidence="4 5" key="1">
    <citation type="submission" date="2019-10" db="EMBL/GenBank/DDBJ databases">
        <title>Whole genome shotgun sequence of Acrocarpospora macrocephala NBRC 16266.</title>
        <authorList>
            <person name="Ichikawa N."/>
            <person name="Kimura A."/>
            <person name="Kitahashi Y."/>
            <person name="Komaki H."/>
            <person name="Oguchi A."/>
        </authorList>
    </citation>
    <scope>NUCLEOTIDE SEQUENCE [LARGE SCALE GENOMIC DNA]</scope>
    <source>
        <strain evidence="4 5">NBRC 16266</strain>
    </source>
</reference>
<dbReference type="InterPro" id="IPR001638">
    <property type="entry name" value="Solute-binding_3/MltF_N"/>
</dbReference>